<dbReference type="GO" id="GO:0016491">
    <property type="term" value="F:oxidoreductase activity"/>
    <property type="evidence" value="ECO:0007669"/>
    <property type="project" value="InterPro"/>
</dbReference>
<evidence type="ECO:0000313" key="3">
    <source>
        <dbReference type="EMBL" id="GGS60832.1"/>
    </source>
</evidence>
<evidence type="ECO:0000313" key="4">
    <source>
        <dbReference type="Proteomes" id="UP000653493"/>
    </source>
</evidence>
<dbReference type="PANTHER" id="PTHR43543">
    <property type="entry name" value="MALONIC SEMIALDEHYDE REDUCTASE RUTE-RELATED"/>
    <property type="match status" value="1"/>
</dbReference>
<dbReference type="Proteomes" id="UP000653493">
    <property type="component" value="Unassembled WGS sequence"/>
</dbReference>
<evidence type="ECO:0000256" key="1">
    <source>
        <dbReference type="SAM" id="MobiDB-lite"/>
    </source>
</evidence>
<dbReference type="InterPro" id="IPR000415">
    <property type="entry name" value="Nitroreductase-like"/>
</dbReference>
<sequence length="199" mass="21991">MESRLVLDASAQDLLFRQARTADRFTGEPVDDEAIRAVYDLVRYGPTAFNQQPLRILLLRSPESRKRLAVHLSRSNREKARRAPLTALLAVDNEFHRRLPELFPQFPGAADLYAGNSALRERSALLNGALQAAYFIIGIRAAGLSAGPMSGFDEDGVNREFFPTGDLSALFVVNIGRPETSGERPRAPRLSHSEVCSTL</sequence>
<proteinExistence type="predicted"/>
<feature type="region of interest" description="Disordered" evidence="1">
    <location>
        <begin position="179"/>
        <end position="199"/>
    </location>
</feature>
<comment type="caution">
    <text evidence="3">The sequence shown here is derived from an EMBL/GenBank/DDBJ whole genome shotgun (WGS) entry which is preliminary data.</text>
</comment>
<keyword evidence="4" id="KW-1185">Reference proteome</keyword>
<protein>
    <submittedName>
        <fullName evidence="3">NADH dehydrogenase/NAD(P)H nitroreductase</fullName>
    </submittedName>
</protein>
<feature type="domain" description="Nitroreductase" evidence="2">
    <location>
        <begin position="21"/>
        <end position="161"/>
    </location>
</feature>
<dbReference type="Pfam" id="PF00881">
    <property type="entry name" value="Nitroreductase"/>
    <property type="match status" value="1"/>
</dbReference>
<dbReference type="PANTHER" id="PTHR43543:SF1">
    <property type="entry name" value="MALONIC SEMIALDEHYDE REDUCTASE RUTE-RELATED"/>
    <property type="match status" value="1"/>
</dbReference>
<reference evidence="3" key="1">
    <citation type="journal article" date="2014" name="Int. J. Syst. Evol. Microbiol.">
        <title>Complete genome sequence of Corynebacterium casei LMG S-19264T (=DSM 44701T), isolated from a smear-ripened cheese.</title>
        <authorList>
            <consortium name="US DOE Joint Genome Institute (JGI-PGF)"/>
            <person name="Walter F."/>
            <person name="Albersmeier A."/>
            <person name="Kalinowski J."/>
            <person name="Ruckert C."/>
        </authorList>
    </citation>
    <scope>NUCLEOTIDE SEQUENCE</scope>
    <source>
        <strain evidence="3">JCM 4234</strain>
    </source>
</reference>
<accession>A0A918LK46</accession>
<organism evidence="3 4">
    <name type="scientific">Streptomyces griseoviridis</name>
    <dbReference type="NCBI Taxonomy" id="45398"/>
    <lineage>
        <taxon>Bacteria</taxon>
        <taxon>Bacillati</taxon>
        <taxon>Actinomycetota</taxon>
        <taxon>Actinomycetes</taxon>
        <taxon>Kitasatosporales</taxon>
        <taxon>Streptomycetaceae</taxon>
        <taxon>Streptomyces</taxon>
    </lineage>
</organism>
<dbReference type="NCBIfam" id="NF003768">
    <property type="entry name" value="PRK05365.1"/>
    <property type="match status" value="1"/>
</dbReference>
<dbReference type="InterPro" id="IPR050461">
    <property type="entry name" value="Nitroreductase_HadB/RutE"/>
</dbReference>
<evidence type="ECO:0000259" key="2">
    <source>
        <dbReference type="Pfam" id="PF00881"/>
    </source>
</evidence>
<dbReference type="AlphaFoldDB" id="A0A918LK46"/>
<dbReference type="InterPro" id="IPR029479">
    <property type="entry name" value="Nitroreductase"/>
</dbReference>
<dbReference type="Gene3D" id="3.40.109.10">
    <property type="entry name" value="NADH Oxidase"/>
    <property type="match status" value="1"/>
</dbReference>
<gene>
    <name evidence="3" type="ORF">GCM10010238_57490</name>
</gene>
<name>A0A918LK46_STRGD</name>
<dbReference type="EMBL" id="BMSL01000024">
    <property type="protein sequence ID" value="GGS60832.1"/>
    <property type="molecule type" value="Genomic_DNA"/>
</dbReference>
<reference evidence="3" key="2">
    <citation type="submission" date="2020-09" db="EMBL/GenBank/DDBJ databases">
        <authorList>
            <person name="Sun Q."/>
            <person name="Ohkuma M."/>
        </authorList>
    </citation>
    <scope>NUCLEOTIDE SEQUENCE</scope>
    <source>
        <strain evidence="3">JCM 4234</strain>
    </source>
</reference>
<dbReference type="SUPFAM" id="SSF55469">
    <property type="entry name" value="FMN-dependent nitroreductase-like"/>
    <property type="match status" value="1"/>
</dbReference>